<accession>A0A1D1VXH1</accession>
<dbReference type="Gene3D" id="3.40.390.10">
    <property type="entry name" value="Collagenase (Catalytic Domain)"/>
    <property type="match status" value="1"/>
</dbReference>
<sequence>MIAGLLSLFLLGISCTYAYDKANLRTINIQAQFLRWPNPIAIPYYLDAAYTTDERTQIKAAIAKVMADMKSCIGFAEVPPTDPSYKVKITPFADDGTTAEPYCYSYPGYYKDLQTSGRTEQRMVLARGPTGCFTGKLRDLMKYVVVTLGKRNEHQRGDRADYIDVKQEALAENAYSGTAYRIYSAQEAYWSAFPYDYCSITHNRPTDLAKPGQQAFTVKKAPFFIPTLDRLSNSDCQLISLMFPATCDRKKCDPLDCAAQVNTTTTPGTTSAATTTSGSTTAASTTGPTTTAQTSSQTACPTVTTAATATTTAGPTIPPFVKSTCTDGDFSIFCKKAPTASLLYQAGATTDDDVYVLISGNCAMTYTLGEKPFPSDPTKSVMAVEPVLTVNQTANPVDLSLLFPGYDALGQTLPINFAFTASNNGPTFLSNSANPTKAAACSYPPTQPATPCFQATWPAPPLDGSLSTAAPTASSTTVLAKDQFIVYHNSTKQMCRSTTGQPTQANQPLCFTLTKELDPIVKVTAIQYMNDPTGPLVLVFGEDATAAHYIAMGDGQTVGFSFDTSGGAFPTSTYTNRMKC</sequence>
<feature type="chain" id="PRO_5008898946" description="Peptidase M12A domain-containing protein" evidence="2">
    <location>
        <begin position="19"/>
        <end position="580"/>
    </location>
</feature>
<gene>
    <name evidence="4" type="primary">RvY_15185-1</name>
    <name evidence="4" type="synonym">RvY_15185.1</name>
    <name evidence="4" type="ORF">RvY_15185</name>
</gene>
<dbReference type="SUPFAM" id="SSF55486">
    <property type="entry name" value="Metalloproteases ('zincins'), catalytic domain"/>
    <property type="match status" value="1"/>
</dbReference>
<proteinExistence type="predicted"/>
<name>A0A1D1VXH1_RAMVA</name>
<dbReference type="OrthoDB" id="10476151at2759"/>
<evidence type="ECO:0000256" key="1">
    <source>
        <dbReference type="SAM" id="MobiDB-lite"/>
    </source>
</evidence>
<keyword evidence="5" id="KW-1185">Reference proteome</keyword>
<organism evidence="4 5">
    <name type="scientific">Ramazzottius varieornatus</name>
    <name type="common">Water bear</name>
    <name type="synonym">Tardigrade</name>
    <dbReference type="NCBI Taxonomy" id="947166"/>
    <lineage>
        <taxon>Eukaryota</taxon>
        <taxon>Metazoa</taxon>
        <taxon>Ecdysozoa</taxon>
        <taxon>Tardigrada</taxon>
        <taxon>Eutardigrada</taxon>
        <taxon>Parachela</taxon>
        <taxon>Hypsibioidea</taxon>
        <taxon>Ramazzottiidae</taxon>
        <taxon>Ramazzottius</taxon>
    </lineage>
</organism>
<keyword evidence="2" id="KW-0732">Signal</keyword>
<evidence type="ECO:0000259" key="3">
    <source>
        <dbReference type="Pfam" id="PF01400"/>
    </source>
</evidence>
<dbReference type="GO" id="GO:0006508">
    <property type="term" value="P:proteolysis"/>
    <property type="evidence" value="ECO:0007669"/>
    <property type="project" value="InterPro"/>
</dbReference>
<dbReference type="GO" id="GO:0004222">
    <property type="term" value="F:metalloendopeptidase activity"/>
    <property type="evidence" value="ECO:0007669"/>
    <property type="project" value="InterPro"/>
</dbReference>
<comment type="caution">
    <text evidence="4">The sequence shown here is derived from an EMBL/GenBank/DDBJ whole genome shotgun (WGS) entry which is preliminary data.</text>
</comment>
<evidence type="ECO:0000313" key="4">
    <source>
        <dbReference type="EMBL" id="GAV04993.1"/>
    </source>
</evidence>
<reference evidence="4 5" key="1">
    <citation type="journal article" date="2016" name="Nat. Commun.">
        <title>Extremotolerant tardigrade genome and improved radiotolerance of human cultured cells by tardigrade-unique protein.</title>
        <authorList>
            <person name="Hashimoto T."/>
            <person name="Horikawa D.D."/>
            <person name="Saito Y."/>
            <person name="Kuwahara H."/>
            <person name="Kozuka-Hata H."/>
            <person name="Shin-I T."/>
            <person name="Minakuchi Y."/>
            <person name="Ohishi K."/>
            <person name="Motoyama A."/>
            <person name="Aizu T."/>
            <person name="Enomoto A."/>
            <person name="Kondo K."/>
            <person name="Tanaka S."/>
            <person name="Hara Y."/>
            <person name="Koshikawa S."/>
            <person name="Sagara H."/>
            <person name="Miura T."/>
            <person name="Yokobori S."/>
            <person name="Miyagawa K."/>
            <person name="Suzuki Y."/>
            <person name="Kubo T."/>
            <person name="Oyama M."/>
            <person name="Kohara Y."/>
            <person name="Fujiyama A."/>
            <person name="Arakawa K."/>
            <person name="Katayama T."/>
            <person name="Toyoda A."/>
            <person name="Kunieda T."/>
        </authorList>
    </citation>
    <scope>NUCLEOTIDE SEQUENCE [LARGE SCALE GENOMIC DNA]</scope>
    <source>
        <strain evidence="4 5">YOKOZUNA-1</strain>
    </source>
</reference>
<dbReference type="AlphaFoldDB" id="A0A1D1VXH1"/>
<feature type="signal peptide" evidence="2">
    <location>
        <begin position="1"/>
        <end position="18"/>
    </location>
</feature>
<dbReference type="InterPro" id="IPR024079">
    <property type="entry name" value="MetalloPept_cat_dom_sf"/>
</dbReference>
<evidence type="ECO:0000313" key="5">
    <source>
        <dbReference type="Proteomes" id="UP000186922"/>
    </source>
</evidence>
<feature type="region of interest" description="Disordered" evidence="1">
    <location>
        <begin position="266"/>
        <end position="296"/>
    </location>
</feature>
<dbReference type="Pfam" id="PF01400">
    <property type="entry name" value="Astacin"/>
    <property type="match status" value="1"/>
</dbReference>
<protein>
    <recommendedName>
        <fullName evidence="3">Peptidase M12A domain-containing protein</fullName>
    </recommendedName>
</protein>
<evidence type="ECO:0000256" key="2">
    <source>
        <dbReference type="SAM" id="SignalP"/>
    </source>
</evidence>
<dbReference type="InterPro" id="IPR001506">
    <property type="entry name" value="Peptidase_M12A"/>
</dbReference>
<dbReference type="Proteomes" id="UP000186922">
    <property type="component" value="Unassembled WGS sequence"/>
</dbReference>
<feature type="domain" description="Peptidase M12A" evidence="3">
    <location>
        <begin position="35"/>
        <end position="242"/>
    </location>
</feature>
<dbReference type="EMBL" id="BDGG01000011">
    <property type="protein sequence ID" value="GAV04993.1"/>
    <property type="molecule type" value="Genomic_DNA"/>
</dbReference>